<evidence type="ECO:0000256" key="1">
    <source>
        <dbReference type="ARBA" id="ARBA00022723"/>
    </source>
</evidence>
<dbReference type="SMART" id="SM00355">
    <property type="entry name" value="ZnF_C2H2"/>
    <property type="match status" value="6"/>
</dbReference>
<gene>
    <name evidence="7" type="ORF">GTA08_BOTSDO08001</name>
</gene>
<proteinExistence type="predicted"/>
<dbReference type="PANTHER" id="PTHR24403:SF67">
    <property type="entry name" value="FI01116P-RELATED"/>
    <property type="match status" value="1"/>
</dbReference>
<feature type="compositionally biased region" description="Polar residues" evidence="5">
    <location>
        <begin position="271"/>
        <end position="286"/>
    </location>
</feature>
<keyword evidence="4" id="KW-0862">Zinc</keyword>
<accession>A0A8H4N5K2</accession>
<feature type="compositionally biased region" description="Low complexity" evidence="5">
    <location>
        <begin position="628"/>
        <end position="648"/>
    </location>
</feature>
<keyword evidence="2" id="KW-0677">Repeat</keyword>
<protein>
    <submittedName>
        <fullName evidence="7">C2H2 finger domain protein</fullName>
    </submittedName>
</protein>
<reference evidence="7" key="1">
    <citation type="submission" date="2020-04" db="EMBL/GenBank/DDBJ databases">
        <title>Genome Assembly and Annotation of Botryosphaeria dothidea sdau 11-99, a Latent Pathogen of Apple Fruit Ring Rot in China.</title>
        <authorList>
            <person name="Yu C."/>
            <person name="Diao Y."/>
            <person name="Lu Q."/>
            <person name="Zhao J."/>
            <person name="Cui S."/>
            <person name="Peng C."/>
            <person name="He B."/>
            <person name="Liu H."/>
        </authorList>
    </citation>
    <scope>NUCLEOTIDE SEQUENCE [LARGE SCALE GENOMIC DNA]</scope>
    <source>
        <strain evidence="7">Sdau11-99</strain>
    </source>
</reference>
<feature type="region of interest" description="Disordered" evidence="5">
    <location>
        <begin position="176"/>
        <end position="286"/>
    </location>
</feature>
<dbReference type="InterPro" id="IPR050688">
    <property type="entry name" value="Zinc_finger/UBP_domain"/>
</dbReference>
<keyword evidence="8" id="KW-1185">Reference proteome</keyword>
<evidence type="ECO:0000256" key="4">
    <source>
        <dbReference type="ARBA" id="ARBA00022833"/>
    </source>
</evidence>
<feature type="domain" description="C2H2-type" evidence="6">
    <location>
        <begin position="356"/>
        <end position="379"/>
    </location>
</feature>
<dbReference type="PROSITE" id="PS00028">
    <property type="entry name" value="ZINC_FINGER_C2H2_1"/>
    <property type="match status" value="2"/>
</dbReference>
<feature type="compositionally biased region" description="Polar residues" evidence="5">
    <location>
        <begin position="551"/>
        <end position="571"/>
    </location>
</feature>
<sequence>MSFECPQPSCDEVFPTEKARKKHCVLAEDHDYCKKCDYLAKDWDDLTHHKANSPKLHLCCKFCGHDFKTISGRDRHIKQLHPVDQDLRCIGCNEHFVRAAALIEHLEFDYCPKISAQQFRSNIQHKHMVSKILDNPESLGSKLFDFTVNDTDSTGGVALDSIFGIGGDLLDDDGNKAKVTTNPLESEVGGSVMEPLQPDLKPRPANAPRLGERWPTLPTHKRKTSTATDLSSSLGGISISGSSGGAHLPTSGPPSARIPSPPSASTSKPPQNGSATASTRTGSNAWVESSTASEVLFKGAQKTPITNEWEAALRAKDQEYERANSSNMLMQRYWDPTHKDYDPERFYNPVIEMYVCPLPQCEESYPEPFMLEYHINNIHGISQRRCPHCLKLFKSVTALVAHCEAPTSQCGISRSNRYGEAIDQFSGGFLGAKDARRPDITDEERKDRMGDDAKVVSGSGYKINMIKYESTLPVDWPADGFREHTKVGREWDEGGRGPNRHGNMNPAVPLSKSRKQHHSTMNIYPEPFKDFTPELNPKMFAPSREERSERQAQQGTTNPPSENVVTPTPTQSRKKKNQRRENVTAQIVDSNKFKAVRKGAYEQEIPEEPMVPMRREDAIYLSRQQPESDAASVSASSTAGSSVRSAWQ</sequence>
<feature type="compositionally biased region" description="Low complexity" evidence="5">
    <location>
        <begin position="253"/>
        <end position="270"/>
    </location>
</feature>
<dbReference type="GO" id="GO:0008270">
    <property type="term" value="F:zinc ion binding"/>
    <property type="evidence" value="ECO:0007669"/>
    <property type="project" value="UniProtKB-KW"/>
</dbReference>
<evidence type="ECO:0000256" key="2">
    <source>
        <dbReference type="ARBA" id="ARBA00022737"/>
    </source>
</evidence>
<dbReference type="EMBL" id="WWBZ02000051">
    <property type="protein sequence ID" value="KAF4303702.1"/>
    <property type="molecule type" value="Genomic_DNA"/>
</dbReference>
<evidence type="ECO:0000259" key="6">
    <source>
        <dbReference type="PROSITE" id="PS00028"/>
    </source>
</evidence>
<evidence type="ECO:0000256" key="3">
    <source>
        <dbReference type="ARBA" id="ARBA00022771"/>
    </source>
</evidence>
<dbReference type="InterPro" id="IPR013087">
    <property type="entry name" value="Znf_C2H2_type"/>
</dbReference>
<dbReference type="OrthoDB" id="8117402at2759"/>
<dbReference type="Proteomes" id="UP000572817">
    <property type="component" value="Unassembled WGS sequence"/>
</dbReference>
<feature type="domain" description="C2H2-type" evidence="6">
    <location>
        <begin position="59"/>
        <end position="81"/>
    </location>
</feature>
<evidence type="ECO:0000313" key="8">
    <source>
        <dbReference type="Proteomes" id="UP000572817"/>
    </source>
</evidence>
<keyword evidence="3" id="KW-0863">Zinc-finger</keyword>
<evidence type="ECO:0000256" key="5">
    <source>
        <dbReference type="SAM" id="MobiDB-lite"/>
    </source>
</evidence>
<feature type="region of interest" description="Disordered" evidence="5">
    <location>
        <begin position="489"/>
        <end position="648"/>
    </location>
</feature>
<name>A0A8H4N5K2_9PEZI</name>
<organism evidence="7 8">
    <name type="scientific">Botryosphaeria dothidea</name>
    <dbReference type="NCBI Taxonomy" id="55169"/>
    <lineage>
        <taxon>Eukaryota</taxon>
        <taxon>Fungi</taxon>
        <taxon>Dikarya</taxon>
        <taxon>Ascomycota</taxon>
        <taxon>Pezizomycotina</taxon>
        <taxon>Dothideomycetes</taxon>
        <taxon>Dothideomycetes incertae sedis</taxon>
        <taxon>Botryosphaeriales</taxon>
        <taxon>Botryosphaeriaceae</taxon>
        <taxon>Botryosphaeria</taxon>
    </lineage>
</organism>
<dbReference type="PANTHER" id="PTHR24403">
    <property type="entry name" value="ZINC FINGER PROTEIN"/>
    <property type="match status" value="1"/>
</dbReference>
<dbReference type="GO" id="GO:0005634">
    <property type="term" value="C:nucleus"/>
    <property type="evidence" value="ECO:0007669"/>
    <property type="project" value="TreeGrafter"/>
</dbReference>
<feature type="compositionally biased region" description="Low complexity" evidence="5">
    <location>
        <begin position="230"/>
        <end position="241"/>
    </location>
</feature>
<dbReference type="GO" id="GO:0010468">
    <property type="term" value="P:regulation of gene expression"/>
    <property type="evidence" value="ECO:0007669"/>
    <property type="project" value="TreeGrafter"/>
</dbReference>
<evidence type="ECO:0000313" key="7">
    <source>
        <dbReference type="EMBL" id="KAF4303702.1"/>
    </source>
</evidence>
<keyword evidence="1" id="KW-0479">Metal-binding</keyword>
<comment type="caution">
    <text evidence="7">The sequence shown here is derived from an EMBL/GenBank/DDBJ whole genome shotgun (WGS) entry which is preliminary data.</text>
</comment>
<dbReference type="AlphaFoldDB" id="A0A8H4N5K2"/>